<keyword evidence="5" id="KW-0732">Signal</keyword>
<organism evidence="7 8">
    <name type="scientific">Salinibacter ruber (strain DSM 13855 / M31)</name>
    <dbReference type="NCBI Taxonomy" id="309807"/>
    <lineage>
        <taxon>Bacteria</taxon>
        <taxon>Pseudomonadati</taxon>
        <taxon>Rhodothermota</taxon>
        <taxon>Rhodothermia</taxon>
        <taxon>Rhodothermales</taxon>
        <taxon>Salinibacteraceae</taxon>
        <taxon>Salinibacter</taxon>
    </lineage>
</organism>
<dbReference type="SUPFAM" id="SSF54060">
    <property type="entry name" value="His-Me finger endonucleases"/>
    <property type="match status" value="1"/>
</dbReference>
<dbReference type="Pfam" id="PF13860">
    <property type="entry name" value="FlgD_ig"/>
    <property type="match status" value="1"/>
</dbReference>
<dbReference type="Gene3D" id="2.60.40.4070">
    <property type="match status" value="1"/>
</dbReference>
<keyword evidence="2" id="KW-0540">Nuclease</keyword>
<feature type="signal peptide" evidence="5">
    <location>
        <begin position="1"/>
        <end position="33"/>
    </location>
</feature>
<feature type="domain" description="FlgD/Vpr Ig-like" evidence="6">
    <location>
        <begin position="1174"/>
        <end position="1238"/>
    </location>
</feature>
<dbReference type="SUPFAM" id="SSF141072">
    <property type="entry name" value="CalX-like"/>
    <property type="match status" value="1"/>
</dbReference>
<evidence type="ECO:0000256" key="2">
    <source>
        <dbReference type="ARBA" id="ARBA00022722"/>
    </source>
</evidence>
<evidence type="ECO:0000313" key="8">
    <source>
        <dbReference type="Proteomes" id="UP000008674"/>
    </source>
</evidence>
<dbReference type="EMBL" id="CP000159">
    <property type="protein sequence ID" value="ABC44115.1"/>
    <property type="molecule type" value="Genomic_DNA"/>
</dbReference>
<protein>
    <submittedName>
        <fullName evidence="7">OB-fold nucleic acid binding domain protein</fullName>
    </submittedName>
</protein>
<dbReference type="Pfam" id="PF04231">
    <property type="entry name" value="Endonuclease_1"/>
    <property type="match status" value="1"/>
</dbReference>
<evidence type="ECO:0000256" key="1">
    <source>
        <dbReference type="ARBA" id="ARBA00006429"/>
    </source>
</evidence>
<proteinExistence type="inferred from homology"/>
<dbReference type="EnsemblBacteria" id="ABC44115">
    <property type="protein sequence ID" value="ABC44115"/>
    <property type="gene ID" value="SRU_1916"/>
</dbReference>
<comment type="similarity">
    <text evidence="1">Belongs to the EndA/NucM nuclease family.</text>
</comment>
<dbReference type="InterPro" id="IPR007346">
    <property type="entry name" value="Endonuclease-I"/>
</dbReference>
<dbReference type="eggNOG" id="COG2356">
    <property type="taxonomic scope" value="Bacteria"/>
</dbReference>
<dbReference type="PANTHER" id="PTHR33607">
    <property type="entry name" value="ENDONUCLEASE-1"/>
    <property type="match status" value="1"/>
</dbReference>
<evidence type="ECO:0000256" key="5">
    <source>
        <dbReference type="SAM" id="SignalP"/>
    </source>
</evidence>
<evidence type="ECO:0000259" key="6">
    <source>
        <dbReference type="Pfam" id="PF13860"/>
    </source>
</evidence>
<dbReference type="GO" id="GO:0016787">
    <property type="term" value="F:hydrolase activity"/>
    <property type="evidence" value="ECO:0007669"/>
    <property type="project" value="UniProtKB-KW"/>
</dbReference>
<evidence type="ECO:0000256" key="3">
    <source>
        <dbReference type="ARBA" id="ARBA00022801"/>
    </source>
</evidence>
<sequence length="1250" mass="134044">MFFPDVMACLPRWVFLAALSLLLVGAWPEAVQAQDPITINEARDEPLGTEVTVEGTVTRAYGSYARVQDDSGPTGASAIVLRQTSGSNSSAFQSDIADGTIQPGTTVKVTGTTSAFNGLFQINNEDLTDYTVQGQGSPPSPQTVTLPELAQNGEDYESELLRVEGLRFLSASGAFENGTTYTVEDGDGQPLEFRVQDGSETAIGGAPIPGGVFDFEGVLGQFNGEGPGGDEPDEGYQFIPVRESDLQPSLSFSFNRLFAQAEEGDGPVSVQVQVFNKETDRTVSVTAEVGPSSTADGTDVMGFQSPQTLTFSGTDPSPQTLTLEPVDDSEQEGVERLEVALSSEDGGISSPSRFTLWILDGPAAQGPIVAGDSANVLLDSLRQRYGDPPTIGYGPARDTLYRRVYNEQDTVEAIYSGLQVVVDPDGGDASDQALDQGVNTEHIWPRSKGAENEPALSDMHILAPAHDAVNSARSNYAFGEIPDSDTDSWYFEDESRSTTPQNGLELWSELDSSPAERDNRRFEPRHSKKGDVARAAFYFAMAYPNRADLSFLETQRETLLEWHEEDPVDATELRRTLSQGSYQGNIPNPFVLDSTLADRAYGEEVPGPEVISIQNAREQGGGRTVSVEGVVTRVGDDGPYIQDQTGGLYIFESQGVFGQALGSSIEKGTRLEVTGTLTYFNGLLELTDVPDDGFEIIAQDESLPAPTTLTLGDIAASGENHEAELVRVENVSIDADGDDTFRAGSSAGNYMIQDGTGSLTLRIPSGSELEGEPIPDRATFQGVLGQFNGAGPDADEPDEGYQLLGLDAGDLTAELPGETTVDVTRSFGDPSTGDSYRLVALPGQVDQALASTLSGEAGVGWQAYWDDGSDQEPFIKFDGSDQFDFRPGRGFWVLSTSDWSVQTTIPTVDVQNGATTIPLHDGWNIISNPLPRNVPWSAVQSANEGTLQALWDWDSGSFREASTFVSAAEGEAFYVLNDQGLDQLTIPLSSSEGTTANAANESRTTRAVELVAERKGRATARVEVGEHPAAADGKDAQDLAAPPSRFASLSLSARAPFAGAAPERQGRLARDVRPTGTGGQTYTLELRADTTGPVTLRAESLPQSPQVDVALVDPANGRSHDLRTDGPLTLAAGPDPSRIQLLVGRSSYVTSETRERLPESLTVQAPAPNPFRNQITLKYALPETQDVTVAVFDLLGRRVRTLAEGRQEAGPHRVNWEGTDASQRRLASGTYFLRVSTDEKQHVEKVVLVR</sequence>
<dbReference type="HOGENOM" id="CLU_266359_0_0_10"/>
<keyword evidence="8" id="KW-1185">Reference proteome</keyword>
<dbReference type="PANTHER" id="PTHR33607:SF2">
    <property type="entry name" value="ENDONUCLEASE-1"/>
    <property type="match status" value="1"/>
</dbReference>
<gene>
    <name evidence="7" type="ordered locus">SRU_1916</name>
</gene>
<keyword evidence="3" id="KW-0378">Hydrolase</keyword>
<dbReference type="Proteomes" id="UP000008674">
    <property type="component" value="Chromosome"/>
</dbReference>
<dbReference type="STRING" id="309807.SRU_1916"/>
<dbReference type="InterPro" id="IPR026444">
    <property type="entry name" value="Secre_tail"/>
</dbReference>
<dbReference type="eggNOG" id="COG2374">
    <property type="taxonomic scope" value="Bacteria"/>
</dbReference>
<dbReference type="AlphaFoldDB" id="Q2S1A5"/>
<feature type="region of interest" description="Disordered" evidence="4">
    <location>
        <begin position="1057"/>
        <end position="1080"/>
    </location>
</feature>
<dbReference type="Gene3D" id="2.60.40.2030">
    <property type="match status" value="1"/>
</dbReference>
<feature type="chain" id="PRO_5004215108" evidence="5">
    <location>
        <begin position="34"/>
        <end position="1250"/>
    </location>
</feature>
<dbReference type="GO" id="GO:0004518">
    <property type="term" value="F:nuclease activity"/>
    <property type="evidence" value="ECO:0007669"/>
    <property type="project" value="UniProtKB-KW"/>
</dbReference>
<evidence type="ECO:0000256" key="4">
    <source>
        <dbReference type="SAM" id="MobiDB-lite"/>
    </source>
</evidence>
<dbReference type="NCBIfam" id="TIGR04183">
    <property type="entry name" value="Por_Secre_tail"/>
    <property type="match status" value="1"/>
</dbReference>
<dbReference type="CDD" id="cd04486">
    <property type="entry name" value="YhcR_OBF_like"/>
    <property type="match status" value="1"/>
</dbReference>
<evidence type="ECO:0000313" key="7">
    <source>
        <dbReference type="EMBL" id="ABC44115.1"/>
    </source>
</evidence>
<dbReference type="InterPro" id="IPR025965">
    <property type="entry name" value="FlgD/Vpr_Ig-like"/>
</dbReference>
<dbReference type="KEGG" id="sru:SRU_1916"/>
<accession>Q2S1A5</accession>
<feature type="compositionally biased region" description="Basic and acidic residues" evidence="4">
    <location>
        <begin position="1064"/>
        <end position="1073"/>
    </location>
</feature>
<dbReference type="OrthoDB" id="9770276at2"/>
<dbReference type="InterPro" id="IPR038081">
    <property type="entry name" value="CalX-like_sf"/>
</dbReference>
<reference evidence="7 8" key="1">
    <citation type="journal article" date="2005" name="Proc. Natl. Acad. Sci. U.S.A.">
        <title>The genome of Salinibacter ruber: convergence and gene exchange among hyperhalophilic bacteria and archaea.</title>
        <authorList>
            <person name="Mongodin E.F."/>
            <person name="Nelson K.E."/>
            <person name="Daugherty S."/>
            <person name="Deboy R.T."/>
            <person name="Wister J."/>
            <person name="Khouri H."/>
            <person name="Weidman J."/>
            <person name="Walsh D.A."/>
            <person name="Papke R.T."/>
            <person name="Sanchez Perez G."/>
            <person name="Sharma A.K."/>
            <person name="Nesbo C.L."/>
            <person name="MacLeod D."/>
            <person name="Bapteste E."/>
            <person name="Doolittle W.F."/>
            <person name="Charlebois R.L."/>
            <person name="Legault B."/>
            <person name="Rodriguez-Valera F."/>
        </authorList>
    </citation>
    <scope>NUCLEOTIDE SEQUENCE [LARGE SCALE GENOMIC DNA]</scope>
    <source>
        <strain evidence="8">DSM 13855 / CECT 5946 / M31</strain>
    </source>
</reference>
<name>Q2S1A5_SALRD</name>
<dbReference type="InterPro" id="IPR044925">
    <property type="entry name" value="His-Me_finger_sf"/>
</dbReference>